<dbReference type="InterPro" id="IPR036273">
    <property type="entry name" value="CRAL/TRIO_N_dom_sf"/>
</dbReference>
<dbReference type="Pfam" id="PF00650">
    <property type="entry name" value="CRAL_TRIO"/>
    <property type="match status" value="1"/>
</dbReference>
<dbReference type="EnsemblMetazoa" id="AALFPA23_006039.R7810">
    <property type="protein sequence ID" value="AALFPA23_006039.P7810"/>
    <property type="gene ID" value="AALFPA23_006039"/>
</dbReference>
<dbReference type="InterPro" id="IPR036865">
    <property type="entry name" value="CRAL-TRIO_dom_sf"/>
</dbReference>
<feature type="domain" description="CRAL-TRIO" evidence="1">
    <location>
        <begin position="166"/>
        <end position="332"/>
    </location>
</feature>
<dbReference type="SUPFAM" id="SSF46938">
    <property type="entry name" value="CRAL/TRIO N-terminal domain"/>
    <property type="match status" value="1"/>
</dbReference>
<accession>A0ABM1Y5Y1</accession>
<dbReference type="PROSITE" id="PS50191">
    <property type="entry name" value="CRAL_TRIO"/>
    <property type="match status" value="1"/>
</dbReference>
<dbReference type="SMART" id="SM01100">
    <property type="entry name" value="CRAL_TRIO_N"/>
    <property type="match status" value="1"/>
</dbReference>
<dbReference type="PANTHER" id="PTHR10174:SF220">
    <property type="entry name" value="LD41874P"/>
    <property type="match status" value="1"/>
</dbReference>
<name>A0ABM1Y5Y1_AEDAL</name>
<dbReference type="SUPFAM" id="SSF52087">
    <property type="entry name" value="CRAL/TRIO domain"/>
    <property type="match status" value="1"/>
</dbReference>
<reference evidence="3" key="1">
    <citation type="journal article" date="2015" name="Proc. Natl. Acad. Sci. U.S.A.">
        <title>Genome sequence of the Asian Tiger mosquito, Aedes albopictus, reveals insights into its biology, genetics, and evolution.</title>
        <authorList>
            <person name="Chen X.G."/>
            <person name="Jiang X."/>
            <person name="Gu J."/>
            <person name="Xu M."/>
            <person name="Wu Y."/>
            <person name="Deng Y."/>
            <person name="Zhang C."/>
            <person name="Bonizzoni M."/>
            <person name="Dermauw W."/>
            <person name="Vontas J."/>
            <person name="Armbruster P."/>
            <person name="Huang X."/>
            <person name="Yang Y."/>
            <person name="Zhang H."/>
            <person name="He W."/>
            <person name="Peng H."/>
            <person name="Liu Y."/>
            <person name="Wu K."/>
            <person name="Chen J."/>
            <person name="Lirakis M."/>
            <person name="Topalis P."/>
            <person name="Van Leeuwen T."/>
            <person name="Hall A.B."/>
            <person name="Jiang X."/>
            <person name="Thorpe C."/>
            <person name="Mueller R.L."/>
            <person name="Sun C."/>
            <person name="Waterhouse R.M."/>
            <person name="Yan G."/>
            <person name="Tu Z.J."/>
            <person name="Fang X."/>
            <person name="James A.A."/>
        </authorList>
    </citation>
    <scope>NUCLEOTIDE SEQUENCE [LARGE SCALE GENOMIC DNA]</scope>
    <source>
        <strain evidence="3">Foshan</strain>
    </source>
</reference>
<dbReference type="PRINTS" id="PR00180">
    <property type="entry name" value="CRETINALDHBP"/>
</dbReference>
<dbReference type="Proteomes" id="UP000069940">
    <property type="component" value="Unassembled WGS sequence"/>
</dbReference>
<dbReference type="PANTHER" id="PTHR10174">
    <property type="entry name" value="ALPHA-TOCOPHEROL TRANSFER PROTEIN-RELATED"/>
    <property type="match status" value="1"/>
</dbReference>
<dbReference type="RefSeq" id="XP_062705304.1">
    <property type="nucleotide sequence ID" value="XM_062849320.1"/>
</dbReference>
<protein>
    <recommendedName>
        <fullName evidence="1">CRAL-TRIO domain-containing protein</fullName>
    </recommendedName>
</protein>
<dbReference type="Gene3D" id="3.40.525.10">
    <property type="entry name" value="CRAL-TRIO lipid binding domain"/>
    <property type="match status" value="1"/>
</dbReference>
<dbReference type="SMART" id="SM00516">
    <property type="entry name" value="SEC14"/>
    <property type="match status" value="1"/>
</dbReference>
<dbReference type="InterPro" id="IPR011074">
    <property type="entry name" value="CRAL/TRIO_N_dom"/>
</dbReference>
<dbReference type="Gene3D" id="1.10.8.20">
    <property type="entry name" value="N-terminal domain of phosphatidylinositol transfer protein sec14p"/>
    <property type="match status" value="1"/>
</dbReference>
<reference evidence="2" key="2">
    <citation type="submission" date="2025-05" db="UniProtKB">
        <authorList>
            <consortium name="EnsemblMetazoa"/>
        </authorList>
    </citation>
    <scope>IDENTIFICATION</scope>
    <source>
        <strain evidence="2">Foshan</strain>
    </source>
</reference>
<organism evidence="2 3">
    <name type="scientific">Aedes albopictus</name>
    <name type="common">Asian tiger mosquito</name>
    <name type="synonym">Stegomyia albopicta</name>
    <dbReference type="NCBI Taxonomy" id="7160"/>
    <lineage>
        <taxon>Eukaryota</taxon>
        <taxon>Metazoa</taxon>
        <taxon>Ecdysozoa</taxon>
        <taxon>Arthropoda</taxon>
        <taxon>Hexapoda</taxon>
        <taxon>Insecta</taxon>
        <taxon>Pterygota</taxon>
        <taxon>Neoptera</taxon>
        <taxon>Endopterygota</taxon>
        <taxon>Diptera</taxon>
        <taxon>Nematocera</taxon>
        <taxon>Culicoidea</taxon>
        <taxon>Culicidae</taxon>
        <taxon>Culicinae</taxon>
        <taxon>Aedini</taxon>
        <taxon>Aedes</taxon>
        <taxon>Stegomyia</taxon>
    </lineage>
</organism>
<dbReference type="Gene3D" id="1.20.5.1200">
    <property type="entry name" value="Alpha-tocopherol transfer"/>
    <property type="match status" value="1"/>
</dbReference>
<dbReference type="InterPro" id="IPR001251">
    <property type="entry name" value="CRAL-TRIO_dom"/>
</dbReference>
<evidence type="ECO:0000313" key="2">
    <source>
        <dbReference type="EnsemblMetazoa" id="AALFPA23_006039.P7810"/>
    </source>
</evidence>
<evidence type="ECO:0000313" key="3">
    <source>
        <dbReference type="Proteomes" id="UP000069940"/>
    </source>
</evidence>
<sequence length="370" mass="42872">MPSLFSRWRSFGSVCEWFRPRVFVFLVEYRTYPRAALSVSASALIPIKLVSVGRTMTLRLDENKLPYIDLGKDVQLRLDFTEYSDKKSLDKAQDELRETPEVVESALRELRVPLSADKDIKVPIEDDAFLKKFLRPRKYYPESAYELLKSYHKMKTKKDFVLDNITTDAIRIALEERVVQLLPNRDAQGRRMIFLEMGGKWNCSKVPFTEMIRATHALLTIASLEPLTQLNGLIYIVNFDKMKLSQLGQFSPKFVKHSLDYGQKSASMRVKAIHIINNAKVFDMLFMIFKPFIGKKWSQRIFFHGNNMGSLHKHVDQACLPTSLEGSCEYPEMDGKVLVEFLEHYQDKYDALNSYGYFDKTKEAESQPSD</sequence>
<proteinExistence type="predicted"/>
<evidence type="ECO:0000259" key="1">
    <source>
        <dbReference type="PROSITE" id="PS50191"/>
    </source>
</evidence>
<keyword evidence="3" id="KW-1185">Reference proteome</keyword>
<dbReference type="GeneID" id="109429646"/>
<dbReference type="CDD" id="cd00170">
    <property type="entry name" value="SEC14"/>
    <property type="match status" value="1"/>
</dbReference>